<dbReference type="EMBL" id="SRLO01000453">
    <property type="protein sequence ID" value="TNN55522.1"/>
    <property type="molecule type" value="Genomic_DNA"/>
</dbReference>
<dbReference type="AlphaFoldDB" id="A0A4Z2GS33"/>
<feature type="region of interest" description="Disordered" evidence="1">
    <location>
        <begin position="117"/>
        <end position="140"/>
    </location>
</feature>
<evidence type="ECO:0000256" key="1">
    <source>
        <dbReference type="SAM" id="MobiDB-lite"/>
    </source>
</evidence>
<name>A0A4Z2GS33_9TELE</name>
<accession>A0A4Z2GS33</accession>
<sequence>MTGETQTAAPLHPAFFFFFRMRRQAEESSLTTSHRQFNGSSGSIHIFHCAVVWGNEHMTCVRLPVPHLDFWLGSTDRNSPSVTPAADSPVPGNRLALSASISGDIERLTAVRWSAGERQTARTRQSHDHTSILSSGPAQREQMDRKRASHFLRALPGLLTCHSWLWMVRASTLTDTDLAGTTLNCLRSELYL</sequence>
<dbReference type="Proteomes" id="UP000314294">
    <property type="component" value="Unassembled WGS sequence"/>
</dbReference>
<evidence type="ECO:0000313" key="2">
    <source>
        <dbReference type="EMBL" id="TNN55522.1"/>
    </source>
</evidence>
<gene>
    <name evidence="2" type="ORF">EYF80_034264</name>
</gene>
<keyword evidence="3" id="KW-1185">Reference proteome</keyword>
<protein>
    <submittedName>
        <fullName evidence="2">Uncharacterized protein</fullName>
    </submittedName>
</protein>
<organism evidence="2 3">
    <name type="scientific">Liparis tanakae</name>
    <name type="common">Tanaka's snailfish</name>
    <dbReference type="NCBI Taxonomy" id="230148"/>
    <lineage>
        <taxon>Eukaryota</taxon>
        <taxon>Metazoa</taxon>
        <taxon>Chordata</taxon>
        <taxon>Craniata</taxon>
        <taxon>Vertebrata</taxon>
        <taxon>Euteleostomi</taxon>
        <taxon>Actinopterygii</taxon>
        <taxon>Neopterygii</taxon>
        <taxon>Teleostei</taxon>
        <taxon>Neoteleostei</taxon>
        <taxon>Acanthomorphata</taxon>
        <taxon>Eupercaria</taxon>
        <taxon>Perciformes</taxon>
        <taxon>Cottioidei</taxon>
        <taxon>Cottales</taxon>
        <taxon>Liparidae</taxon>
        <taxon>Liparis</taxon>
    </lineage>
</organism>
<proteinExistence type="predicted"/>
<evidence type="ECO:0000313" key="3">
    <source>
        <dbReference type="Proteomes" id="UP000314294"/>
    </source>
</evidence>
<comment type="caution">
    <text evidence="2">The sequence shown here is derived from an EMBL/GenBank/DDBJ whole genome shotgun (WGS) entry which is preliminary data.</text>
</comment>
<reference evidence="2 3" key="1">
    <citation type="submission" date="2019-03" db="EMBL/GenBank/DDBJ databases">
        <title>First draft genome of Liparis tanakae, snailfish: a comprehensive survey of snailfish specific genes.</title>
        <authorList>
            <person name="Kim W."/>
            <person name="Song I."/>
            <person name="Jeong J.-H."/>
            <person name="Kim D."/>
            <person name="Kim S."/>
            <person name="Ryu S."/>
            <person name="Song J.Y."/>
            <person name="Lee S.K."/>
        </authorList>
    </citation>
    <scope>NUCLEOTIDE SEQUENCE [LARGE SCALE GENOMIC DNA]</scope>
    <source>
        <tissue evidence="2">Muscle</tissue>
    </source>
</reference>